<keyword evidence="7 9" id="KW-1133">Transmembrane helix</keyword>
<evidence type="ECO:0000313" key="12">
    <source>
        <dbReference type="Proteomes" id="UP000623678"/>
    </source>
</evidence>
<organism evidence="11 12">
    <name type="scientific">Youxingia wuxianensis</name>
    <dbReference type="NCBI Taxonomy" id="2763678"/>
    <lineage>
        <taxon>Bacteria</taxon>
        <taxon>Bacillati</taxon>
        <taxon>Bacillota</taxon>
        <taxon>Clostridia</taxon>
        <taxon>Eubacteriales</taxon>
        <taxon>Oscillospiraceae</taxon>
        <taxon>Youxingia</taxon>
    </lineage>
</organism>
<evidence type="ECO:0000256" key="4">
    <source>
        <dbReference type="ARBA" id="ARBA00022692"/>
    </source>
</evidence>
<gene>
    <name evidence="9 11" type="primary">lspA</name>
    <name evidence="11" type="ORF">H8705_01920</name>
</gene>
<evidence type="ECO:0000256" key="3">
    <source>
        <dbReference type="ARBA" id="ARBA00022670"/>
    </source>
</evidence>
<evidence type="ECO:0000256" key="5">
    <source>
        <dbReference type="ARBA" id="ARBA00022750"/>
    </source>
</evidence>
<keyword evidence="8 9" id="KW-0472">Membrane</keyword>
<evidence type="ECO:0000256" key="1">
    <source>
        <dbReference type="ARBA" id="ARBA00006139"/>
    </source>
</evidence>
<keyword evidence="3 9" id="KW-0645">Protease</keyword>
<evidence type="ECO:0000256" key="2">
    <source>
        <dbReference type="ARBA" id="ARBA00022475"/>
    </source>
</evidence>
<name>A0A926IFZ5_9FIRM</name>
<dbReference type="EMBL" id="JACRTD010000001">
    <property type="protein sequence ID" value="MBC8584339.1"/>
    <property type="molecule type" value="Genomic_DNA"/>
</dbReference>
<evidence type="ECO:0000256" key="8">
    <source>
        <dbReference type="ARBA" id="ARBA00023136"/>
    </source>
</evidence>
<dbReference type="AlphaFoldDB" id="A0A926IFZ5"/>
<comment type="pathway">
    <text evidence="9">Protein modification; lipoprotein biosynthesis (signal peptide cleavage).</text>
</comment>
<dbReference type="EC" id="3.4.23.36" evidence="9"/>
<comment type="subcellular location">
    <subcellularLocation>
        <location evidence="9">Cell membrane</location>
        <topology evidence="9">Multi-pass membrane protein</topology>
    </subcellularLocation>
</comment>
<feature type="active site" evidence="9">
    <location>
        <position position="114"/>
    </location>
</feature>
<evidence type="ECO:0000256" key="10">
    <source>
        <dbReference type="RuleBase" id="RU004181"/>
    </source>
</evidence>
<dbReference type="Pfam" id="PF01252">
    <property type="entry name" value="Peptidase_A8"/>
    <property type="match status" value="1"/>
</dbReference>
<protein>
    <recommendedName>
        <fullName evidence="9">Lipoprotein signal peptidase</fullName>
        <ecNumber evidence="9">3.4.23.36</ecNumber>
    </recommendedName>
    <alternativeName>
        <fullName evidence="9">Prolipoprotein signal peptidase</fullName>
    </alternativeName>
    <alternativeName>
        <fullName evidence="9">Signal peptidase II</fullName>
        <shortName evidence="9">SPase II</shortName>
    </alternativeName>
</protein>
<evidence type="ECO:0000313" key="11">
    <source>
        <dbReference type="EMBL" id="MBC8584339.1"/>
    </source>
</evidence>
<dbReference type="InterPro" id="IPR001872">
    <property type="entry name" value="Peptidase_A8"/>
</dbReference>
<feature type="transmembrane region" description="Helical" evidence="9">
    <location>
        <begin position="58"/>
        <end position="80"/>
    </location>
</feature>
<keyword evidence="5 9" id="KW-0064">Aspartyl protease</keyword>
<dbReference type="GO" id="GO:0004190">
    <property type="term" value="F:aspartic-type endopeptidase activity"/>
    <property type="evidence" value="ECO:0007669"/>
    <property type="project" value="UniProtKB-UniRule"/>
</dbReference>
<keyword evidence="6 9" id="KW-0378">Hydrolase</keyword>
<dbReference type="PANTHER" id="PTHR33695:SF1">
    <property type="entry name" value="LIPOPROTEIN SIGNAL PEPTIDASE"/>
    <property type="match status" value="1"/>
</dbReference>
<comment type="catalytic activity">
    <reaction evidence="9">
        <text>Release of signal peptides from bacterial membrane prolipoproteins. Hydrolyzes -Xaa-Yaa-Zaa-|-(S,diacylglyceryl)Cys-, in which Xaa is hydrophobic (preferably Leu), and Yaa (Ala or Ser) and Zaa (Gly or Ala) have small, neutral side chains.</text>
        <dbReference type="EC" id="3.4.23.36"/>
    </reaction>
</comment>
<keyword evidence="2 9" id="KW-1003">Cell membrane</keyword>
<dbReference type="NCBIfam" id="TIGR00077">
    <property type="entry name" value="lspA"/>
    <property type="match status" value="1"/>
</dbReference>
<feature type="transmembrane region" description="Helical" evidence="9">
    <location>
        <begin position="124"/>
        <end position="147"/>
    </location>
</feature>
<dbReference type="Proteomes" id="UP000623678">
    <property type="component" value="Unassembled WGS sequence"/>
</dbReference>
<comment type="function">
    <text evidence="9">This protein specifically catalyzes the removal of signal peptides from prolipoproteins.</text>
</comment>
<comment type="caution">
    <text evidence="11">The sequence shown here is derived from an EMBL/GenBank/DDBJ whole genome shotgun (WGS) entry which is preliminary data.</text>
</comment>
<keyword evidence="12" id="KW-1185">Reference proteome</keyword>
<evidence type="ECO:0000256" key="7">
    <source>
        <dbReference type="ARBA" id="ARBA00022989"/>
    </source>
</evidence>
<feature type="active site" evidence="9">
    <location>
        <position position="131"/>
    </location>
</feature>
<dbReference type="PRINTS" id="PR00781">
    <property type="entry name" value="LIPOSIGPTASE"/>
</dbReference>
<comment type="caution">
    <text evidence="9">Lacks conserved residue(s) required for the propagation of feature annotation.</text>
</comment>
<dbReference type="RefSeq" id="WP_262394162.1">
    <property type="nucleotide sequence ID" value="NZ_JACRTD010000001.1"/>
</dbReference>
<dbReference type="GO" id="GO:0006508">
    <property type="term" value="P:proteolysis"/>
    <property type="evidence" value="ECO:0007669"/>
    <property type="project" value="UniProtKB-KW"/>
</dbReference>
<keyword evidence="4 9" id="KW-0812">Transmembrane</keyword>
<accession>A0A926IFZ5</accession>
<evidence type="ECO:0000256" key="9">
    <source>
        <dbReference type="HAMAP-Rule" id="MF_00161"/>
    </source>
</evidence>
<evidence type="ECO:0000256" key="6">
    <source>
        <dbReference type="ARBA" id="ARBA00022801"/>
    </source>
</evidence>
<dbReference type="PANTHER" id="PTHR33695">
    <property type="entry name" value="LIPOPROTEIN SIGNAL PEPTIDASE"/>
    <property type="match status" value="1"/>
</dbReference>
<dbReference type="HAMAP" id="MF_00161">
    <property type="entry name" value="LspA"/>
    <property type="match status" value="1"/>
</dbReference>
<reference evidence="11" key="1">
    <citation type="submission" date="2020-08" db="EMBL/GenBank/DDBJ databases">
        <title>Genome public.</title>
        <authorList>
            <person name="Liu C."/>
            <person name="Sun Q."/>
        </authorList>
    </citation>
    <scope>NUCLEOTIDE SEQUENCE</scope>
    <source>
        <strain evidence="11">NSJ-64</strain>
    </source>
</reference>
<proteinExistence type="inferred from homology"/>
<comment type="similarity">
    <text evidence="1 9 10">Belongs to the peptidase A8 family.</text>
</comment>
<sequence>MTVSLVLVASALFILLDQLVKLWALSALVGTSSVVVIPGVLQLTYVENRGAAFGILQGRVGILSIITLVVLVAAIVALLMGKFKNKLVIWSVGLIIAGGAGNLIDRMYRGFVVDYFDITPLFNFPVFNFADCCVVVGTIMLMIYLLFFEGRKKKEEPPQTSQQDGEQIG</sequence>
<feature type="transmembrane region" description="Helical" evidence="9">
    <location>
        <begin position="87"/>
        <end position="104"/>
    </location>
</feature>
<dbReference type="GO" id="GO:0005886">
    <property type="term" value="C:plasma membrane"/>
    <property type="evidence" value="ECO:0007669"/>
    <property type="project" value="UniProtKB-SubCell"/>
</dbReference>